<comment type="caution">
    <text evidence="1">The sequence shown here is derived from an EMBL/GenBank/DDBJ whole genome shotgun (WGS) entry which is preliminary data.</text>
</comment>
<evidence type="ECO:0000313" key="2">
    <source>
        <dbReference type="Proteomes" id="UP001595555"/>
    </source>
</evidence>
<organism evidence="1 2">
    <name type="scientific">Cellvibrio fontiphilus</name>
    <dbReference type="NCBI Taxonomy" id="1815559"/>
    <lineage>
        <taxon>Bacteria</taxon>
        <taxon>Pseudomonadati</taxon>
        <taxon>Pseudomonadota</taxon>
        <taxon>Gammaproteobacteria</taxon>
        <taxon>Cellvibrionales</taxon>
        <taxon>Cellvibrionaceae</taxon>
        <taxon>Cellvibrio</taxon>
    </lineage>
</organism>
<sequence>MKILYVIGNGFDLWHNLPTSYGHFYESASEFLDEISTYYQSANNESALWSNFEEDLGRFDCDSFYDAYNDIDISDDNFKPSMAYGLEDELTQEANNIIDGIQDTFLEWIESIDSQGCERKCVFENDGKILSFNYTATIQNVYQIDNEKIFHIHGRAGNDQLIIGHGDFIHFEPELDEEGNSNRHMFSDAEGAAKSPLHHFKKPVEEIIDANKSYFDSLRNIEMVVILGHSLNSIDIPYFGKINKMASAAHWVVSYHTDSDLENHKIKLSEIGIDESKITMLKIDLVCSEVRSRMNFSCALNP</sequence>
<dbReference type="RefSeq" id="WP_378117951.1">
    <property type="nucleotide sequence ID" value="NZ_JBHRTF010000003.1"/>
</dbReference>
<name>A0ABV7FI90_9GAMM</name>
<proteinExistence type="predicted"/>
<evidence type="ECO:0000313" key="1">
    <source>
        <dbReference type="EMBL" id="MFC3115553.1"/>
    </source>
</evidence>
<protein>
    <submittedName>
        <fullName evidence="1">Bacteriophage abortive infection AbiH family protein</fullName>
    </submittedName>
</protein>
<dbReference type="Pfam" id="PF14253">
    <property type="entry name" value="AbiH"/>
    <property type="match status" value="1"/>
</dbReference>
<dbReference type="Proteomes" id="UP001595555">
    <property type="component" value="Unassembled WGS sequence"/>
</dbReference>
<accession>A0ABV7FI90</accession>
<dbReference type="InterPro" id="IPR025935">
    <property type="entry name" value="AbiH"/>
</dbReference>
<gene>
    <name evidence="1" type="ORF">ACFODX_08295</name>
</gene>
<dbReference type="EMBL" id="JBHRTF010000003">
    <property type="protein sequence ID" value="MFC3115553.1"/>
    <property type="molecule type" value="Genomic_DNA"/>
</dbReference>
<reference evidence="2" key="1">
    <citation type="journal article" date="2019" name="Int. J. Syst. Evol. Microbiol.">
        <title>The Global Catalogue of Microorganisms (GCM) 10K type strain sequencing project: providing services to taxonomists for standard genome sequencing and annotation.</title>
        <authorList>
            <consortium name="The Broad Institute Genomics Platform"/>
            <consortium name="The Broad Institute Genome Sequencing Center for Infectious Disease"/>
            <person name="Wu L."/>
            <person name="Ma J."/>
        </authorList>
    </citation>
    <scope>NUCLEOTIDE SEQUENCE [LARGE SCALE GENOMIC DNA]</scope>
    <source>
        <strain evidence="2">KCTC 52237</strain>
    </source>
</reference>
<keyword evidence="2" id="KW-1185">Reference proteome</keyword>